<evidence type="ECO:0000313" key="1">
    <source>
        <dbReference type="EMBL" id="QCQ37876.1"/>
    </source>
</evidence>
<dbReference type="Pfam" id="PF00132">
    <property type="entry name" value="Hexapep"/>
    <property type="match status" value="1"/>
</dbReference>
<dbReference type="PANTHER" id="PTHR23416">
    <property type="entry name" value="SIALIC ACID SYNTHASE-RELATED"/>
    <property type="match status" value="1"/>
</dbReference>
<dbReference type="AlphaFoldDB" id="A0AAP9D0D2"/>
<dbReference type="SUPFAM" id="SSF51161">
    <property type="entry name" value="Trimeric LpxA-like enzymes"/>
    <property type="match status" value="1"/>
</dbReference>
<dbReference type="RefSeq" id="WP_050496835.1">
    <property type="nucleotide sequence ID" value="NZ_CP036553.1"/>
</dbReference>
<accession>A0AAP9D0D2</accession>
<name>A0AAP9D0D2_BACFG</name>
<gene>
    <name evidence="1" type="ORF">IA74_018220</name>
</gene>
<evidence type="ECO:0000313" key="2">
    <source>
        <dbReference type="Proteomes" id="UP000028294"/>
    </source>
</evidence>
<dbReference type="InterPro" id="IPR051159">
    <property type="entry name" value="Hexapeptide_acetyltransf"/>
</dbReference>
<dbReference type="Gene3D" id="2.160.10.10">
    <property type="entry name" value="Hexapeptide repeat proteins"/>
    <property type="match status" value="1"/>
</dbReference>
<protein>
    <submittedName>
        <fullName evidence="1">Acetyltransferase</fullName>
    </submittedName>
</protein>
<dbReference type="Proteomes" id="UP000028294">
    <property type="component" value="Chromosome"/>
</dbReference>
<sequence length="206" mass="23155">MKNIGKVITLFANIIEYIWDKILSYGYKQQMGSCGKNVMLKPSTSIFKGIENLYISQDVRIARYAVIYSTKAKVYIGSKVGIAPYLKIITGNHRTDAVGHFMFDGNVSKKNDNDKDVIIEGDAWFGINVTVLSGVHIGRGSVIAAGSVINRSFPPYSIIGGVPAKLLKYRFSVDEILKHEEMLYPSSQRYTIAEIREFMKEYQPLK</sequence>
<organism evidence="1 2">
    <name type="scientific">Bacteroides fragilis</name>
    <dbReference type="NCBI Taxonomy" id="817"/>
    <lineage>
        <taxon>Bacteria</taxon>
        <taxon>Pseudomonadati</taxon>
        <taxon>Bacteroidota</taxon>
        <taxon>Bacteroidia</taxon>
        <taxon>Bacteroidales</taxon>
        <taxon>Bacteroidaceae</taxon>
        <taxon>Bacteroides</taxon>
    </lineage>
</organism>
<reference evidence="1 2" key="1">
    <citation type="submission" date="2019-03" db="EMBL/GenBank/DDBJ databases">
        <title>Complete genome assembly of MDR B. fragilis.</title>
        <authorList>
            <person name="Sydenham T.V."/>
            <person name="Hasman H."/>
            <person name="Justesen U.S."/>
        </authorList>
    </citation>
    <scope>NUCLEOTIDE SEQUENCE [LARGE SCALE GENOMIC DNA]</scope>
    <source>
        <strain evidence="1 2">DCMOUH0067B</strain>
    </source>
</reference>
<dbReference type="EMBL" id="CP036553">
    <property type="protein sequence ID" value="QCQ37876.1"/>
    <property type="molecule type" value="Genomic_DNA"/>
</dbReference>
<dbReference type="InterPro" id="IPR011004">
    <property type="entry name" value="Trimer_LpxA-like_sf"/>
</dbReference>
<dbReference type="InterPro" id="IPR001451">
    <property type="entry name" value="Hexapep"/>
</dbReference>
<proteinExistence type="predicted"/>